<evidence type="ECO:0000256" key="13">
    <source>
        <dbReference type="ARBA" id="ARBA00023306"/>
    </source>
</evidence>
<name>A0A9D1Z7F6_9FIRM</name>
<evidence type="ECO:0000256" key="2">
    <source>
        <dbReference type="ARBA" id="ARBA00003921"/>
    </source>
</evidence>
<dbReference type="AlphaFoldDB" id="A0A9D1Z7F6"/>
<sequence>MDFSLERIEQRLSVKNTERNFSFAQNTTIGIGGNAPLAVFPENIAQLTQALEVLNGEGARWLVLGAGANVLASDNGFQGVVIKTDRLNAIDVADGLLCAECGVRISSLLRYAQKKGLGGLSFMAGIPASVGGAVLMNAGVAEGHIGDRIRSVTVLEPDGKIRKFLRDECRFSYKRTLFSESSRIILNAELSLERRKSEEIGEEIRTVLENRKRLPAGRSMGCVFKNPPGVSAGALIEQAGLKGAREGGAVVSERHANFIINSGGATAENVRTLIERIRSEVCRIFHVSLEEEIRYIGDF</sequence>
<proteinExistence type="inferred from homology"/>
<dbReference type="EMBL" id="DXCO01000008">
    <property type="protein sequence ID" value="HIY77619.1"/>
    <property type="molecule type" value="Genomic_DNA"/>
</dbReference>
<dbReference type="Pfam" id="PF01565">
    <property type="entry name" value="FAD_binding_4"/>
    <property type="match status" value="1"/>
</dbReference>
<evidence type="ECO:0000256" key="1">
    <source>
        <dbReference type="ARBA" id="ARBA00001974"/>
    </source>
</evidence>
<keyword evidence="10 16" id="KW-0133">Cell shape</keyword>
<evidence type="ECO:0000256" key="16">
    <source>
        <dbReference type="HAMAP-Rule" id="MF_00037"/>
    </source>
</evidence>
<organism evidence="18 19">
    <name type="scientific">Candidatus Borkfalkia excrementavium</name>
    <dbReference type="NCBI Taxonomy" id="2838505"/>
    <lineage>
        <taxon>Bacteria</taxon>
        <taxon>Bacillati</taxon>
        <taxon>Bacillota</taxon>
        <taxon>Clostridia</taxon>
        <taxon>Christensenellales</taxon>
        <taxon>Christensenellaceae</taxon>
        <taxon>Candidatus Borkfalkia</taxon>
    </lineage>
</organism>
<dbReference type="GO" id="GO:0071555">
    <property type="term" value="P:cell wall organization"/>
    <property type="evidence" value="ECO:0007669"/>
    <property type="project" value="UniProtKB-KW"/>
</dbReference>
<dbReference type="InterPro" id="IPR016166">
    <property type="entry name" value="FAD-bd_PCMH"/>
</dbReference>
<feature type="active site" description="Proton donor" evidence="16">
    <location>
        <position position="222"/>
    </location>
</feature>
<evidence type="ECO:0000256" key="11">
    <source>
        <dbReference type="ARBA" id="ARBA00022984"/>
    </source>
</evidence>
<dbReference type="InterPro" id="IPR036635">
    <property type="entry name" value="MurB_C_sf"/>
</dbReference>
<evidence type="ECO:0000256" key="3">
    <source>
        <dbReference type="ARBA" id="ARBA00004496"/>
    </source>
</evidence>
<comment type="catalytic activity">
    <reaction evidence="15 16">
        <text>UDP-N-acetyl-alpha-D-muramate + NADP(+) = UDP-N-acetyl-3-O-(1-carboxyvinyl)-alpha-D-glucosamine + NADPH + H(+)</text>
        <dbReference type="Rhea" id="RHEA:12248"/>
        <dbReference type="ChEBI" id="CHEBI:15378"/>
        <dbReference type="ChEBI" id="CHEBI:57783"/>
        <dbReference type="ChEBI" id="CHEBI:58349"/>
        <dbReference type="ChEBI" id="CHEBI:68483"/>
        <dbReference type="ChEBI" id="CHEBI:70757"/>
        <dbReference type="EC" id="1.3.1.98"/>
    </reaction>
</comment>
<dbReference type="HAMAP" id="MF_00037">
    <property type="entry name" value="MurB"/>
    <property type="match status" value="1"/>
</dbReference>
<evidence type="ECO:0000256" key="4">
    <source>
        <dbReference type="ARBA" id="ARBA00004752"/>
    </source>
</evidence>
<dbReference type="PANTHER" id="PTHR21071:SF4">
    <property type="entry name" value="UDP-N-ACETYLENOLPYRUVOYLGLUCOSAMINE REDUCTASE"/>
    <property type="match status" value="1"/>
</dbReference>
<dbReference type="GO" id="GO:0071949">
    <property type="term" value="F:FAD binding"/>
    <property type="evidence" value="ECO:0007669"/>
    <property type="project" value="InterPro"/>
</dbReference>
<comment type="caution">
    <text evidence="18">The sequence shown here is derived from an EMBL/GenBank/DDBJ whole genome shotgun (WGS) entry which is preliminary data.</text>
</comment>
<dbReference type="GO" id="GO:0008762">
    <property type="term" value="F:UDP-N-acetylmuramate dehydrogenase activity"/>
    <property type="evidence" value="ECO:0007669"/>
    <property type="project" value="UniProtKB-UniRule"/>
</dbReference>
<reference evidence="18" key="2">
    <citation type="submission" date="2021-04" db="EMBL/GenBank/DDBJ databases">
        <authorList>
            <person name="Gilroy R."/>
        </authorList>
    </citation>
    <scope>NUCLEOTIDE SEQUENCE</scope>
    <source>
        <strain evidence="18">CHK199-9574</strain>
    </source>
</reference>
<comment type="caution">
    <text evidence="16">Lacks conserved residue(s) required for the propagation of feature annotation.</text>
</comment>
<dbReference type="InterPro" id="IPR011601">
    <property type="entry name" value="MurB_C"/>
</dbReference>
<keyword evidence="6 16" id="KW-0132">Cell division</keyword>
<dbReference type="InterPro" id="IPR006094">
    <property type="entry name" value="Oxid_FAD_bind_N"/>
</dbReference>
<evidence type="ECO:0000313" key="19">
    <source>
        <dbReference type="Proteomes" id="UP000824135"/>
    </source>
</evidence>
<dbReference type="InterPro" id="IPR016167">
    <property type="entry name" value="FAD-bd_PCMH_sub1"/>
</dbReference>
<protein>
    <recommendedName>
        <fullName evidence="16">UDP-N-acetylenolpyruvoylglucosamine reductase</fullName>
        <ecNumber evidence="16">1.3.1.98</ecNumber>
    </recommendedName>
    <alternativeName>
        <fullName evidence="16">UDP-N-acetylmuramate dehydrogenase</fullName>
    </alternativeName>
</protein>
<evidence type="ECO:0000256" key="12">
    <source>
        <dbReference type="ARBA" id="ARBA00023002"/>
    </source>
</evidence>
<dbReference type="Gene3D" id="3.30.465.10">
    <property type="match status" value="1"/>
</dbReference>
<dbReference type="NCBIfam" id="TIGR00179">
    <property type="entry name" value="murB"/>
    <property type="match status" value="1"/>
</dbReference>
<dbReference type="GO" id="GO:0009252">
    <property type="term" value="P:peptidoglycan biosynthetic process"/>
    <property type="evidence" value="ECO:0007669"/>
    <property type="project" value="UniProtKB-UniRule"/>
</dbReference>
<dbReference type="PANTHER" id="PTHR21071">
    <property type="entry name" value="UDP-N-ACETYLENOLPYRUVOYLGLUCOSAMINE REDUCTASE"/>
    <property type="match status" value="1"/>
</dbReference>
<dbReference type="InterPro" id="IPR016169">
    <property type="entry name" value="FAD-bd_PCMH_sub2"/>
</dbReference>
<evidence type="ECO:0000256" key="9">
    <source>
        <dbReference type="ARBA" id="ARBA00022857"/>
    </source>
</evidence>
<keyword evidence="7 16" id="KW-0285">Flavoprotein</keyword>
<dbReference type="SUPFAM" id="SSF56176">
    <property type="entry name" value="FAD-binding/transporter-associated domain-like"/>
    <property type="match status" value="1"/>
</dbReference>
<evidence type="ECO:0000256" key="5">
    <source>
        <dbReference type="ARBA" id="ARBA00022490"/>
    </source>
</evidence>
<reference evidence="18" key="1">
    <citation type="journal article" date="2021" name="PeerJ">
        <title>Extensive microbial diversity within the chicken gut microbiome revealed by metagenomics and culture.</title>
        <authorList>
            <person name="Gilroy R."/>
            <person name="Ravi A."/>
            <person name="Getino M."/>
            <person name="Pursley I."/>
            <person name="Horton D.L."/>
            <person name="Alikhan N.F."/>
            <person name="Baker D."/>
            <person name="Gharbi K."/>
            <person name="Hall N."/>
            <person name="Watson M."/>
            <person name="Adriaenssens E.M."/>
            <person name="Foster-Nyarko E."/>
            <person name="Jarju S."/>
            <person name="Secka A."/>
            <person name="Antonio M."/>
            <person name="Oren A."/>
            <person name="Chaudhuri R.R."/>
            <person name="La Ragione R."/>
            <person name="Hildebrand F."/>
            <person name="Pallen M.J."/>
        </authorList>
    </citation>
    <scope>NUCLEOTIDE SEQUENCE</scope>
    <source>
        <strain evidence="18">CHK199-9574</strain>
    </source>
</reference>
<evidence type="ECO:0000259" key="17">
    <source>
        <dbReference type="PROSITE" id="PS51387"/>
    </source>
</evidence>
<evidence type="ECO:0000313" key="18">
    <source>
        <dbReference type="EMBL" id="HIY77619.1"/>
    </source>
</evidence>
<dbReference type="SUPFAM" id="SSF56194">
    <property type="entry name" value="Uridine diphospho-N-Acetylenolpyruvylglucosamine reductase, MurB, C-terminal domain"/>
    <property type="match status" value="1"/>
</dbReference>
<dbReference type="GO" id="GO:0051301">
    <property type="term" value="P:cell division"/>
    <property type="evidence" value="ECO:0007669"/>
    <property type="project" value="UniProtKB-KW"/>
</dbReference>
<evidence type="ECO:0000256" key="10">
    <source>
        <dbReference type="ARBA" id="ARBA00022960"/>
    </source>
</evidence>
<comment type="function">
    <text evidence="2 16">Cell wall formation.</text>
</comment>
<accession>A0A9D1Z7F6</accession>
<comment type="similarity">
    <text evidence="16">Belongs to the MurB family.</text>
</comment>
<evidence type="ECO:0000256" key="7">
    <source>
        <dbReference type="ARBA" id="ARBA00022630"/>
    </source>
</evidence>
<dbReference type="GO" id="GO:0005829">
    <property type="term" value="C:cytosol"/>
    <property type="evidence" value="ECO:0007669"/>
    <property type="project" value="TreeGrafter"/>
</dbReference>
<keyword evidence="12 16" id="KW-0560">Oxidoreductase</keyword>
<keyword evidence="8 16" id="KW-0274">FAD</keyword>
<comment type="subcellular location">
    <subcellularLocation>
        <location evidence="3 16">Cytoplasm</location>
    </subcellularLocation>
</comment>
<dbReference type="InterPro" id="IPR003170">
    <property type="entry name" value="MurB"/>
</dbReference>
<feature type="domain" description="FAD-binding PCMH-type" evidence="17">
    <location>
        <begin position="31"/>
        <end position="195"/>
    </location>
</feature>
<evidence type="ECO:0000256" key="8">
    <source>
        <dbReference type="ARBA" id="ARBA00022827"/>
    </source>
</evidence>
<keyword evidence="5 16" id="KW-0963">Cytoplasm</keyword>
<dbReference type="Gene3D" id="3.90.78.10">
    <property type="entry name" value="UDP-N-acetylenolpyruvoylglucosamine reductase, C-terminal domain"/>
    <property type="match status" value="1"/>
</dbReference>
<keyword evidence="11 16" id="KW-0573">Peptidoglycan synthesis</keyword>
<dbReference type="GO" id="GO:0008360">
    <property type="term" value="P:regulation of cell shape"/>
    <property type="evidence" value="ECO:0007669"/>
    <property type="project" value="UniProtKB-KW"/>
</dbReference>
<dbReference type="Pfam" id="PF02873">
    <property type="entry name" value="MurB_C"/>
    <property type="match status" value="1"/>
</dbReference>
<evidence type="ECO:0000256" key="6">
    <source>
        <dbReference type="ARBA" id="ARBA00022618"/>
    </source>
</evidence>
<dbReference type="InterPro" id="IPR036318">
    <property type="entry name" value="FAD-bd_PCMH-like_sf"/>
</dbReference>
<comment type="pathway">
    <text evidence="4 16">Cell wall biogenesis; peptidoglycan biosynthesis.</text>
</comment>
<feature type="active site" evidence="16">
    <location>
        <position position="292"/>
    </location>
</feature>
<gene>
    <name evidence="16 18" type="primary">murB</name>
    <name evidence="18" type="ORF">H9728_01105</name>
</gene>
<comment type="cofactor">
    <cofactor evidence="1 16">
        <name>FAD</name>
        <dbReference type="ChEBI" id="CHEBI:57692"/>
    </cofactor>
</comment>
<keyword evidence="9 16" id="KW-0521">NADP</keyword>
<dbReference type="Proteomes" id="UP000824135">
    <property type="component" value="Unassembled WGS sequence"/>
</dbReference>
<dbReference type="NCBIfam" id="NF010480">
    <property type="entry name" value="PRK13905.1"/>
    <property type="match status" value="1"/>
</dbReference>
<dbReference type="Gene3D" id="3.30.43.10">
    <property type="entry name" value="Uridine Diphospho-n-acetylenolpyruvylglucosamine Reductase, domain 2"/>
    <property type="match status" value="1"/>
</dbReference>
<dbReference type="EC" id="1.3.1.98" evidence="16"/>
<keyword evidence="13 16" id="KW-0131">Cell cycle</keyword>
<evidence type="ECO:0000256" key="15">
    <source>
        <dbReference type="ARBA" id="ARBA00048914"/>
    </source>
</evidence>
<keyword evidence="14 16" id="KW-0961">Cell wall biogenesis/degradation</keyword>
<evidence type="ECO:0000256" key="14">
    <source>
        <dbReference type="ARBA" id="ARBA00023316"/>
    </source>
</evidence>
<dbReference type="PROSITE" id="PS51387">
    <property type="entry name" value="FAD_PCMH"/>
    <property type="match status" value="1"/>
</dbReference>